<dbReference type="InterPro" id="IPR009057">
    <property type="entry name" value="Homeodomain-like_sf"/>
</dbReference>
<evidence type="ECO:0000256" key="2">
    <source>
        <dbReference type="ARBA" id="ARBA00006789"/>
    </source>
</evidence>
<dbReference type="SMART" id="SM00234">
    <property type="entry name" value="START"/>
    <property type="match status" value="1"/>
</dbReference>
<dbReference type="AlphaFoldDB" id="V7BD58"/>
<organism evidence="14 15">
    <name type="scientific">Phaseolus vulgaris</name>
    <name type="common">Kidney bean</name>
    <name type="synonym">French bean</name>
    <dbReference type="NCBI Taxonomy" id="3885"/>
    <lineage>
        <taxon>Eukaryota</taxon>
        <taxon>Viridiplantae</taxon>
        <taxon>Streptophyta</taxon>
        <taxon>Embryophyta</taxon>
        <taxon>Tracheophyta</taxon>
        <taxon>Spermatophyta</taxon>
        <taxon>Magnoliopsida</taxon>
        <taxon>eudicotyledons</taxon>
        <taxon>Gunneridae</taxon>
        <taxon>Pentapetalae</taxon>
        <taxon>rosids</taxon>
        <taxon>fabids</taxon>
        <taxon>Fabales</taxon>
        <taxon>Fabaceae</taxon>
        <taxon>Papilionoideae</taxon>
        <taxon>50 kb inversion clade</taxon>
        <taxon>NPAAA clade</taxon>
        <taxon>indigoferoid/millettioid clade</taxon>
        <taxon>Phaseoleae</taxon>
        <taxon>Phaseolus</taxon>
    </lineage>
</organism>
<sequence>MSSSKLSESDRSEEGIYNCRHRHDPEIIVRLEEIFKECSHPDETRRRQIGEELGLDAKQVKFWFQNKKTQLRTKSERLDIDALRLENERIQTENRIMSETLKSVACEPCGGRSKGQEERELSLQILKVENILLIKECERVISFMANNGIDPQLLPAIPSSSSSSLDTLRASLTVGTSQNPLILNEDPHIPSPAQHNIPAVNQHVPTATSTLSQDIPIPILNHGHSQGIPAPALVQHVSSLTATSPAILHPFPSQDDSLLISCLEYNIPALVTALDQNIHTLASTHNQNKNNVPAAEEQSQLQGPNPCLSVPSVTPTLDQDIPPPCQDISSIFQDHTPSLDLDLDGILKILNSARVSQPTSSENKDTEKARMLKIANTAMEELMKLLSMNEPFWFRSIVDGRFILQRDCYQRIFQRSNTLKGPHARVESSKDSRVVKMSGTELVEMFLNSEKWVDLFPTIVKKAQTIEVLESGSLGNRNGALQLMNAEMHILSPLVPTREFHFLRYCKQIEAGVWTIADVSVDSSTHKTSTVSTTRRLPSGLLIQEITEGLCRVSWVEHVEVDDKIQTHDLFRDLICGNNAYGAERWVLALERMCERIASASSETIPSCESGGVIRSAESRRNIMRLTRRMVKTFCESLCMQDNTSFPHLTRMNNGGVRVAVRVNMSEPGEPKGMILSAATSFWLPLSPQHVFDYLIDDRKRAKWDVLCYGNAGHEIQRITTGSNPGNCISIMRPFIPKVNNIVVLQESYVDALGCVMLYAPFDMKALNYAMNGEDTSLFPILPSGFTISRDGKANVPEGESGEVGKSGGSLVTLMFQILASSPSRMSMVDIEVVGNLNSLVTSTIENIKDALNCLDSK</sequence>
<dbReference type="InterPro" id="IPR001356">
    <property type="entry name" value="HD"/>
</dbReference>
<evidence type="ECO:0000256" key="10">
    <source>
        <dbReference type="RuleBase" id="RU000682"/>
    </source>
</evidence>
<dbReference type="PANTHER" id="PTHR45654">
    <property type="entry name" value="HOMEOBOX-LEUCINE ZIPPER PROTEIN MERISTEM L1"/>
    <property type="match status" value="1"/>
</dbReference>
<dbReference type="Pfam" id="PF00046">
    <property type="entry name" value="Homeodomain"/>
    <property type="match status" value="1"/>
</dbReference>
<keyword evidence="7" id="KW-0804">Transcription</keyword>
<evidence type="ECO:0000259" key="13">
    <source>
        <dbReference type="PROSITE" id="PS50848"/>
    </source>
</evidence>
<dbReference type="Proteomes" id="UP000000226">
    <property type="component" value="Chromosome 7"/>
</dbReference>
<evidence type="ECO:0000256" key="11">
    <source>
        <dbReference type="SAM" id="Coils"/>
    </source>
</evidence>
<dbReference type="InterPro" id="IPR023393">
    <property type="entry name" value="START-like_dom_sf"/>
</dbReference>
<proteinExistence type="inferred from homology"/>
<keyword evidence="4 11" id="KW-0175">Coiled coil</keyword>
<dbReference type="PROSITE" id="PS50848">
    <property type="entry name" value="START"/>
    <property type="match status" value="1"/>
</dbReference>
<dbReference type="SMART" id="SM00389">
    <property type="entry name" value="HOX"/>
    <property type="match status" value="1"/>
</dbReference>
<reference evidence="15" key="1">
    <citation type="journal article" date="2014" name="Nat. Genet.">
        <title>A reference genome for common bean and genome-wide analysis of dual domestications.</title>
        <authorList>
            <person name="Schmutz J."/>
            <person name="McClean P.E."/>
            <person name="Mamidi S."/>
            <person name="Wu G.A."/>
            <person name="Cannon S.B."/>
            <person name="Grimwood J."/>
            <person name="Jenkins J."/>
            <person name="Shu S."/>
            <person name="Song Q."/>
            <person name="Chavarro C."/>
            <person name="Torres-Torres M."/>
            <person name="Geffroy V."/>
            <person name="Moghaddam S.M."/>
            <person name="Gao D."/>
            <person name="Abernathy B."/>
            <person name="Barry K."/>
            <person name="Blair M."/>
            <person name="Brick M.A."/>
            <person name="Chovatia M."/>
            <person name="Gepts P."/>
            <person name="Goodstein D.M."/>
            <person name="Gonzales M."/>
            <person name="Hellsten U."/>
            <person name="Hyten D.L."/>
            <person name="Jia G."/>
            <person name="Kelly J.D."/>
            <person name="Kudrna D."/>
            <person name="Lee R."/>
            <person name="Richard M.M."/>
            <person name="Miklas P.N."/>
            <person name="Osorno J.M."/>
            <person name="Rodrigues J."/>
            <person name="Thareau V."/>
            <person name="Urrea C.A."/>
            <person name="Wang M."/>
            <person name="Yu Y."/>
            <person name="Zhang M."/>
            <person name="Wing R.A."/>
            <person name="Cregan P.B."/>
            <person name="Rokhsar D.S."/>
            <person name="Jackson S.A."/>
        </authorList>
    </citation>
    <scope>NUCLEOTIDE SEQUENCE [LARGE SCALE GENOMIC DNA]</scope>
    <source>
        <strain evidence="15">cv. G19833</strain>
    </source>
</reference>
<gene>
    <name evidence="14" type="ORF">PHAVU_007G101200g</name>
</gene>
<evidence type="ECO:0000256" key="8">
    <source>
        <dbReference type="ARBA" id="ARBA00023242"/>
    </source>
</evidence>
<feature type="domain" description="START" evidence="13">
    <location>
        <begin position="364"/>
        <end position="599"/>
    </location>
</feature>
<accession>V7BD58</accession>
<dbReference type="InterPro" id="IPR057993">
    <property type="entry name" value="HD-Zip_IV_C"/>
</dbReference>
<protein>
    <submittedName>
        <fullName evidence="14">Uncharacterized protein</fullName>
    </submittedName>
</protein>
<dbReference type="STRING" id="3885.V7BD58"/>
<keyword evidence="15" id="KW-1185">Reference proteome</keyword>
<evidence type="ECO:0000259" key="12">
    <source>
        <dbReference type="PROSITE" id="PS50071"/>
    </source>
</evidence>
<evidence type="ECO:0000256" key="3">
    <source>
        <dbReference type="ARBA" id="ARBA00023015"/>
    </source>
</evidence>
<dbReference type="PROSITE" id="PS50071">
    <property type="entry name" value="HOMEOBOX_2"/>
    <property type="match status" value="1"/>
</dbReference>
<dbReference type="InterPro" id="IPR042160">
    <property type="entry name" value="HD-Zip_IV"/>
</dbReference>
<name>V7BD58_PHAVU</name>
<comment type="subcellular location">
    <subcellularLocation>
        <location evidence="1 9 10">Nucleus</location>
    </subcellularLocation>
</comment>
<evidence type="ECO:0000256" key="6">
    <source>
        <dbReference type="ARBA" id="ARBA00023155"/>
    </source>
</evidence>
<evidence type="ECO:0000256" key="9">
    <source>
        <dbReference type="PROSITE-ProRule" id="PRU00108"/>
    </source>
</evidence>
<comment type="similarity">
    <text evidence="2">Belongs to the HD-ZIP homeobox family. Class IV subfamily.</text>
</comment>
<dbReference type="InterPro" id="IPR002913">
    <property type="entry name" value="START_lipid-bd_dom"/>
</dbReference>
<feature type="coiled-coil region" evidence="11">
    <location>
        <begin position="68"/>
        <end position="100"/>
    </location>
</feature>
<evidence type="ECO:0000256" key="1">
    <source>
        <dbReference type="ARBA" id="ARBA00004123"/>
    </source>
</evidence>
<dbReference type="CDD" id="cd00086">
    <property type="entry name" value="homeodomain"/>
    <property type="match status" value="1"/>
</dbReference>
<dbReference type="Gene3D" id="3.30.530.20">
    <property type="match status" value="1"/>
</dbReference>
<feature type="domain" description="Homeobox" evidence="12">
    <location>
        <begin position="20"/>
        <end position="74"/>
    </location>
</feature>
<dbReference type="OrthoDB" id="1416036at2759"/>
<keyword evidence="6 9" id="KW-0371">Homeobox</keyword>
<dbReference type="GO" id="GO:0008289">
    <property type="term" value="F:lipid binding"/>
    <property type="evidence" value="ECO:0007669"/>
    <property type="project" value="InterPro"/>
</dbReference>
<dbReference type="Pfam" id="PF25797">
    <property type="entry name" value="PDF2_C"/>
    <property type="match status" value="1"/>
</dbReference>
<dbReference type="Gene3D" id="1.10.10.60">
    <property type="entry name" value="Homeodomain-like"/>
    <property type="match status" value="1"/>
</dbReference>
<dbReference type="CDD" id="cd08875">
    <property type="entry name" value="START_ArGLABRA2_like"/>
    <property type="match status" value="1"/>
</dbReference>
<evidence type="ECO:0000256" key="4">
    <source>
        <dbReference type="ARBA" id="ARBA00023054"/>
    </source>
</evidence>
<dbReference type="GO" id="GO:0005634">
    <property type="term" value="C:nucleus"/>
    <property type="evidence" value="ECO:0007669"/>
    <property type="project" value="UniProtKB-SubCell"/>
</dbReference>
<keyword evidence="3" id="KW-0805">Transcription regulation</keyword>
<dbReference type="SUPFAM" id="SSF55961">
    <property type="entry name" value="Bet v1-like"/>
    <property type="match status" value="2"/>
</dbReference>
<keyword evidence="5 9" id="KW-0238">DNA-binding</keyword>
<evidence type="ECO:0000313" key="14">
    <source>
        <dbReference type="EMBL" id="ESW15777.1"/>
    </source>
</evidence>
<dbReference type="Pfam" id="PF01852">
    <property type="entry name" value="START"/>
    <property type="match status" value="1"/>
</dbReference>
<dbReference type="SUPFAM" id="SSF46689">
    <property type="entry name" value="Homeodomain-like"/>
    <property type="match status" value="1"/>
</dbReference>
<feature type="DNA-binding region" description="Homeobox" evidence="9">
    <location>
        <begin position="22"/>
        <end position="75"/>
    </location>
</feature>
<dbReference type="Gramene" id="ESW15777">
    <property type="protein sequence ID" value="ESW15777"/>
    <property type="gene ID" value="PHAVU_007G101200g"/>
</dbReference>
<dbReference type="GO" id="GO:0003677">
    <property type="term" value="F:DNA binding"/>
    <property type="evidence" value="ECO:0007669"/>
    <property type="project" value="UniProtKB-UniRule"/>
</dbReference>
<evidence type="ECO:0000256" key="7">
    <source>
        <dbReference type="ARBA" id="ARBA00023163"/>
    </source>
</evidence>
<dbReference type="eggNOG" id="ENOG502QTNV">
    <property type="taxonomic scope" value="Eukaryota"/>
</dbReference>
<keyword evidence="8 9" id="KW-0539">Nucleus</keyword>
<evidence type="ECO:0000313" key="15">
    <source>
        <dbReference type="Proteomes" id="UP000000226"/>
    </source>
</evidence>
<dbReference type="EMBL" id="CM002294">
    <property type="protein sequence ID" value="ESW15777.1"/>
    <property type="molecule type" value="Genomic_DNA"/>
</dbReference>
<dbReference type="PANTHER" id="PTHR45654:SF9">
    <property type="entry name" value="HOMEOBOX-LEUCINE ZIPPER PROTEIN HDG10-RELATED"/>
    <property type="match status" value="1"/>
</dbReference>
<dbReference type="OMA" id="ERMCERF"/>
<evidence type="ECO:0000256" key="5">
    <source>
        <dbReference type="ARBA" id="ARBA00023125"/>
    </source>
</evidence>